<dbReference type="SUPFAM" id="SSF117892">
    <property type="entry name" value="Band 7/SPFH domain"/>
    <property type="match status" value="1"/>
</dbReference>
<dbReference type="InterPro" id="IPR027705">
    <property type="entry name" value="Flotillin_fam"/>
</dbReference>
<evidence type="ECO:0000259" key="7">
    <source>
        <dbReference type="SMART" id="SM00244"/>
    </source>
</evidence>
<protein>
    <submittedName>
        <fullName evidence="8">SPFH domain-containing protein</fullName>
    </submittedName>
</protein>
<dbReference type="PANTHER" id="PTHR13806">
    <property type="entry name" value="FLOTILLIN-RELATED"/>
    <property type="match status" value="1"/>
</dbReference>
<dbReference type="CDD" id="cd03399">
    <property type="entry name" value="SPFH_flotillin"/>
    <property type="match status" value="1"/>
</dbReference>
<feature type="transmembrane region" description="Helical" evidence="6">
    <location>
        <begin position="6"/>
        <end position="26"/>
    </location>
</feature>
<dbReference type="InterPro" id="IPR031905">
    <property type="entry name" value="Flotillin_C"/>
</dbReference>
<keyword evidence="9" id="KW-1185">Reference proteome</keyword>
<name>A0ABW5A094_9BACL</name>
<dbReference type="RefSeq" id="WP_386047549.1">
    <property type="nucleotide sequence ID" value="NZ_JBHUIO010000008.1"/>
</dbReference>
<sequence length="509" mass="55888">MPDYLLIPAIVVGGLLVIAIAFWARYKTVGPDEAMIVTGSFLGSRNVMTDESGRKIKIVRGGGAFILPIFQQAEFISLLSHKLDVSTPEVYTEQGVPVLADGVAIIKIGGSVEDVATAAEQFMGKPVDALKSEAQEVLEGHLRAILGTMTVEEVYRNRDKFAQEVQGVAARDLKKMGLQIVSFTIKDVRDKHGYLEALGKPRIAAVKRDAEIAEAEAVRDARIQKAMAEEQGQKAELVRDTNIAEASKEKELKVAAFKKDQDMAKAEADQAYHIQEARAKQQVVEEQMKIELVRKEREIDLETKEIVRRERQYDAEVKKKADADRYAVEQSAEAEKARRMREADAMQYKIEAEAKANAEQKRLDGLAIAEAERAKGTADAEVIRLRGLAEAEAKEKLAEAFEKFGQAAVLDIIVKMLPELAGRVAEPIKGIDKLTVVDTGKGEGAARVSNYVTELMATAPQMLKDVSGLDLEAMIKGFTQKIGASPAPQKMIPTSSESQKVIEALEEEK</sequence>
<gene>
    <name evidence="8" type="ORF">ACFSOY_13855</name>
</gene>
<evidence type="ECO:0000256" key="1">
    <source>
        <dbReference type="ARBA" id="ARBA00004370"/>
    </source>
</evidence>
<dbReference type="InterPro" id="IPR001107">
    <property type="entry name" value="Band_7"/>
</dbReference>
<accession>A0ABW5A094</accession>
<evidence type="ECO:0000256" key="2">
    <source>
        <dbReference type="ARBA" id="ARBA00007161"/>
    </source>
</evidence>
<evidence type="ECO:0000256" key="6">
    <source>
        <dbReference type="SAM" id="Phobius"/>
    </source>
</evidence>
<feature type="coiled-coil region" evidence="4">
    <location>
        <begin position="285"/>
        <end position="312"/>
    </location>
</feature>
<feature type="region of interest" description="Disordered" evidence="5">
    <location>
        <begin position="485"/>
        <end position="509"/>
    </location>
</feature>
<reference evidence="9" key="1">
    <citation type="journal article" date="2019" name="Int. J. Syst. Evol. Microbiol.">
        <title>The Global Catalogue of Microorganisms (GCM) 10K type strain sequencing project: providing services to taxonomists for standard genome sequencing and annotation.</title>
        <authorList>
            <consortium name="The Broad Institute Genomics Platform"/>
            <consortium name="The Broad Institute Genome Sequencing Center for Infectious Disease"/>
            <person name="Wu L."/>
            <person name="Ma J."/>
        </authorList>
    </citation>
    <scope>NUCLEOTIDE SEQUENCE [LARGE SCALE GENOMIC DNA]</scope>
    <source>
        <strain evidence="9">CGMCC 1.13574</strain>
    </source>
</reference>
<evidence type="ECO:0000313" key="8">
    <source>
        <dbReference type="EMBL" id="MFD2171061.1"/>
    </source>
</evidence>
<dbReference type="Gene3D" id="3.30.479.30">
    <property type="entry name" value="Band 7 domain"/>
    <property type="match status" value="1"/>
</dbReference>
<keyword evidence="4" id="KW-0175">Coiled coil</keyword>
<evidence type="ECO:0000256" key="4">
    <source>
        <dbReference type="SAM" id="Coils"/>
    </source>
</evidence>
<comment type="similarity">
    <text evidence="2">Belongs to the band 7/mec-2 family. Flotillin subfamily.</text>
</comment>
<dbReference type="InterPro" id="IPR036013">
    <property type="entry name" value="Band_7/SPFH_dom_sf"/>
</dbReference>
<dbReference type="PANTHER" id="PTHR13806:SF46">
    <property type="entry name" value="FLOTILLIN-1-RELATED"/>
    <property type="match status" value="1"/>
</dbReference>
<keyword evidence="3 6" id="KW-0472">Membrane</keyword>
<keyword evidence="6" id="KW-1133">Transmembrane helix</keyword>
<feature type="domain" description="Band 7" evidence="7">
    <location>
        <begin position="24"/>
        <end position="202"/>
    </location>
</feature>
<dbReference type="Pfam" id="PF01145">
    <property type="entry name" value="Band_7"/>
    <property type="match status" value="1"/>
</dbReference>
<evidence type="ECO:0000313" key="9">
    <source>
        <dbReference type="Proteomes" id="UP001597343"/>
    </source>
</evidence>
<evidence type="ECO:0000256" key="5">
    <source>
        <dbReference type="SAM" id="MobiDB-lite"/>
    </source>
</evidence>
<dbReference type="Proteomes" id="UP001597343">
    <property type="component" value="Unassembled WGS sequence"/>
</dbReference>
<comment type="caution">
    <text evidence="8">The sequence shown here is derived from an EMBL/GenBank/DDBJ whole genome shotgun (WGS) entry which is preliminary data.</text>
</comment>
<dbReference type="Pfam" id="PF15975">
    <property type="entry name" value="Flot"/>
    <property type="match status" value="1"/>
</dbReference>
<organism evidence="8 9">
    <name type="scientific">Tumebacillus lipolyticus</name>
    <dbReference type="NCBI Taxonomy" id="1280370"/>
    <lineage>
        <taxon>Bacteria</taxon>
        <taxon>Bacillati</taxon>
        <taxon>Bacillota</taxon>
        <taxon>Bacilli</taxon>
        <taxon>Bacillales</taxon>
        <taxon>Alicyclobacillaceae</taxon>
        <taxon>Tumebacillus</taxon>
    </lineage>
</organism>
<comment type="subcellular location">
    <subcellularLocation>
        <location evidence="1">Membrane</location>
    </subcellularLocation>
</comment>
<keyword evidence="6" id="KW-0812">Transmembrane</keyword>
<proteinExistence type="inferred from homology"/>
<dbReference type="SMART" id="SM00244">
    <property type="entry name" value="PHB"/>
    <property type="match status" value="1"/>
</dbReference>
<evidence type="ECO:0000256" key="3">
    <source>
        <dbReference type="ARBA" id="ARBA00023136"/>
    </source>
</evidence>
<dbReference type="EMBL" id="JBHUIO010000008">
    <property type="protein sequence ID" value="MFD2171061.1"/>
    <property type="molecule type" value="Genomic_DNA"/>
</dbReference>